<dbReference type="InterPro" id="IPR029063">
    <property type="entry name" value="SAM-dependent_MTases_sf"/>
</dbReference>
<evidence type="ECO:0000313" key="2">
    <source>
        <dbReference type="Proteomes" id="UP001327560"/>
    </source>
</evidence>
<dbReference type="Proteomes" id="UP001327560">
    <property type="component" value="Chromosome 2"/>
</dbReference>
<name>A0AAQ3JYJ6_9LILI</name>
<accession>A0AAQ3JYJ6</accession>
<sequence>MEAIVVKYSLRHLKSSHQEQIKAIFAILYAICDLSLRDFRSSHREHLRSASTAAPLEFWDSASGRPPARLILSLYSDDATPVKEIHDWELDPSVIAIACEFFGLAKLERQHQGRLLVYIGGALEAKVEGGFTSILVDLFSKGSMIAELQDLKTWKKLRSRLQIILQRGDAITVRSYAKDALPSNLPSLKGDGNW</sequence>
<keyword evidence="2" id="KW-1185">Reference proteome</keyword>
<dbReference type="AlphaFoldDB" id="A0AAQ3JYJ6"/>
<proteinExistence type="predicted"/>
<dbReference type="EMBL" id="CP136891">
    <property type="protein sequence ID" value="WOK98406.1"/>
    <property type="molecule type" value="Genomic_DNA"/>
</dbReference>
<organism evidence="1 2">
    <name type="scientific">Canna indica</name>
    <name type="common">Indian-shot</name>
    <dbReference type="NCBI Taxonomy" id="4628"/>
    <lineage>
        <taxon>Eukaryota</taxon>
        <taxon>Viridiplantae</taxon>
        <taxon>Streptophyta</taxon>
        <taxon>Embryophyta</taxon>
        <taxon>Tracheophyta</taxon>
        <taxon>Spermatophyta</taxon>
        <taxon>Magnoliopsida</taxon>
        <taxon>Liliopsida</taxon>
        <taxon>Zingiberales</taxon>
        <taxon>Cannaceae</taxon>
        <taxon>Canna</taxon>
    </lineage>
</organism>
<dbReference type="SUPFAM" id="SSF53335">
    <property type="entry name" value="S-adenosyl-L-methionine-dependent methyltransferases"/>
    <property type="match status" value="1"/>
</dbReference>
<protein>
    <submittedName>
        <fullName evidence="1">Uncharacterized protein</fullName>
    </submittedName>
</protein>
<reference evidence="1 2" key="1">
    <citation type="submission" date="2023-10" db="EMBL/GenBank/DDBJ databases">
        <title>Chromosome-scale genome assembly provides insights into flower coloration mechanisms of Canna indica.</title>
        <authorList>
            <person name="Li C."/>
        </authorList>
    </citation>
    <scope>NUCLEOTIDE SEQUENCE [LARGE SCALE GENOMIC DNA]</scope>
    <source>
        <tissue evidence="1">Flower</tissue>
    </source>
</reference>
<gene>
    <name evidence="1" type="ORF">Cni_G07117</name>
</gene>
<evidence type="ECO:0000313" key="1">
    <source>
        <dbReference type="EMBL" id="WOK98406.1"/>
    </source>
</evidence>
<dbReference type="Gene3D" id="3.40.50.150">
    <property type="entry name" value="Vaccinia Virus protein VP39"/>
    <property type="match status" value="1"/>
</dbReference>